<comment type="caution">
    <text evidence="3">The sequence shown here is derived from an EMBL/GenBank/DDBJ whole genome shotgun (WGS) entry which is preliminary data.</text>
</comment>
<sequence>MPTPSASGAPNDLTTLEPIRVVRIRNTDALAQLLDDIRQDQDYRGHEGAAVVIGVAAAAVVGFGCSLLITRPAQDTQDTQDTQGSQADPAVPSARASAASSAVGAVGV</sequence>
<dbReference type="Proteomes" id="UP000653411">
    <property type="component" value="Unassembled WGS sequence"/>
</dbReference>
<reference evidence="3" key="1">
    <citation type="journal article" date="2014" name="Int. J. Syst. Evol. Microbiol.">
        <title>Complete genome sequence of Corynebacterium casei LMG S-19264T (=DSM 44701T), isolated from a smear-ripened cheese.</title>
        <authorList>
            <consortium name="US DOE Joint Genome Institute (JGI-PGF)"/>
            <person name="Walter F."/>
            <person name="Albersmeier A."/>
            <person name="Kalinowski J."/>
            <person name="Ruckert C."/>
        </authorList>
    </citation>
    <scope>NUCLEOTIDE SEQUENCE</scope>
    <source>
        <strain evidence="3">CGMCC 4.7110</strain>
    </source>
</reference>
<evidence type="ECO:0000313" key="4">
    <source>
        <dbReference type="Proteomes" id="UP000653411"/>
    </source>
</evidence>
<keyword evidence="2" id="KW-0812">Transmembrane</keyword>
<dbReference type="AlphaFoldDB" id="A0A917XMV1"/>
<name>A0A917XMV1_9ACTN</name>
<dbReference type="EMBL" id="BMML01000031">
    <property type="protein sequence ID" value="GGN40188.1"/>
    <property type="molecule type" value="Genomic_DNA"/>
</dbReference>
<evidence type="ECO:0000256" key="2">
    <source>
        <dbReference type="SAM" id="Phobius"/>
    </source>
</evidence>
<evidence type="ECO:0000313" key="3">
    <source>
        <dbReference type="EMBL" id="GGN40188.1"/>
    </source>
</evidence>
<feature type="region of interest" description="Disordered" evidence="1">
    <location>
        <begin position="74"/>
        <end position="108"/>
    </location>
</feature>
<dbReference type="RefSeq" id="WP_229713705.1">
    <property type="nucleotide sequence ID" value="NZ_BMML01000031.1"/>
</dbReference>
<reference evidence="3" key="2">
    <citation type="submission" date="2020-09" db="EMBL/GenBank/DDBJ databases">
        <authorList>
            <person name="Sun Q."/>
            <person name="Zhou Y."/>
        </authorList>
    </citation>
    <scope>NUCLEOTIDE SEQUENCE</scope>
    <source>
        <strain evidence="3">CGMCC 4.7110</strain>
    </source>
</reference>
<keyword evidence="2" id="KW-1133">Transmembrane helix</keyword>
<gene>
    <name evidence="3" type="ORF">GCM10011578_087460</name>
</gene>
<protein>
    <submittedName>
        <fullName evidence="3">Uncharacterized protein</fullName>
    </submittedName>
</protein>
<feature type="transmembrane region" description="Helical" evidence="2">
    <location>
        <begin position="48"/>
        <end position="69"/>
    </location>
</feature>
<evidence type="ECO:0000256" key="1">
    <source>
        <dbReference type="SAM" id="MobiDB-lite"/>
    </source>
</evidence>
<keyword evidence="4" id="KW-1185">Reference proteome</keyword>
<accession>A0A917XMV1</accession>
<organism evidence="3 4">
    <name type="scientific">Streptomyces fuscichromogenes</name>
    <dbReference type="NCBI Taxonomy" id="1324013"/>
    <lineage>
        <taxon>Bacteria</taxon>
        <taxon>Bacillati</taxon>
        <taxon>Actinomycetota</taxon>
        <taxon>Actinomycetes</taxon>
        <taxon>Kitasatosporales</taxon>
        <taxon>Streptomycetaceae</taxon>
        <taxon>Streptomyces</taxon>
    </lineage>
</organism>
<keyword evidence="2" id="KW-0472">Membrane</keyword>
<proteinExistence type="predicted"/>